<keyword evidence="2" id="KW-1185">Reference proteome</keyword>
<evidence type="ECO:0000313" key="1">
    <source>
        <dbReference type="EMBL" id="TNN87872.1"/>
    </source>
</evidence>
<evidence type="ECO:0000313" key="2">
    <source>
        <dbReference type="Proteomes" id="UP000314294"/>
    </source>
</evidence>
<protein>
    <submittedName>
        <fullName evidence="1">Uncharacterized protein</fullName>
    </submittedName>
</protein>
<proteinExistence type="predicted"/>
<name>A0A4Z2JF18_9TELE</name>
<dbReference type="Proteomes" id="UP000314294">
    <property type="component" value="Unassembled WGS sequence"/>
</dbReference>
<accession>A0A4Z2JF18</accession>
<organism evidence="1 2">
    <name type="scientific">Liparis tanakae</name>
    <name type="common">Tanaka's snailfish</name>
    <dbReference type="NCBI Taxonomy" id="230148"/>
    <lineage>
        <taxon>Eukaryota</taxon>
        <taxon>Metazoa</taxon>
        <taxon>Chordata</taxon>
        <taxon>Craniata</taxon>
        <taxon>Vertebrata</taxon>
        <taxon>Euteleostomi</taxon>
        <taxon>Actinopterygii</taxon>
        <taxon>Neopterygii</taxon>
        <taxon>Teleostei</taxon>
        <taxon>Neoteleostei</taxon>
        <taxon>Acanthomorphata</taxon>
        <taxon>Eupercaria</taxon>
        <taxon>Perciformes</taxon>
        <taxon>Cottioidei</taxon>
        <taxon>Cottales</taxon>
        <taxon>Liparidae</taxon>
        <taxon>Liparis</taxon>
    </lineage>
</organism>
<reference evidence="1 2" key="1">
    <citation type="submission" date="2019-03" db="EMBL/GenBank/DDBJ databases">
        <title>First draft genome of Liparis tanakae, snailfish: a comprehensive survey of snailfish specific genes.</title>
        <authorList>
            <person name="Kim W."/>
            <person name="Song I."/>
            <person name="Jeong J.-H."/>
            <person name="Kim D."/>
            <person name="Kim S."/>
            <person name="Ryu S."/>
            <person name="Song J.Y."/>
            <person name="Lee S.K."/>
        </authorList>
    </citation>
    <scope>NUCLEOTIDE SEQUENCE [LARGE SCALE GENOMIC DNA]</scope>
    <source>
        <tissue evidence="1">Muscle</tissue>
    </source>
</reference>
<dbReference type="EMBL" id="SRLO01000008">
    <property type="protein sequence ID" value="TNN87872.1"/>
    <property type="molecule type" value="Genomic_DNA"/>
</dbReference>
<sequence length="120" mass="13390">MAARAPGGGHVYGRGQWDSFELCRYPNRWPSGGCSGERWAARRWSLMPNDERSVSWPTSRESAAVCISFGFQTTADIKRQASDVSERAGTVTPRRRRRFQGAADLSASLHVISDLLRSEM</sequence>
<gene>
    <name evidence="1" type="ORF">EYF80_001836</name>
</gene>
<dbReference type="AlphaFoldDB" id="A0A4Z2JF18"/>
<comment type="caution">
    <text evidence="1">The sequence shown here is derived from an EMBL/GenBank/DDBJ whole genome shotgun (WGS) entry which is preliminary data.</text>
</comment>